<accession>A0A6C0GK61</accession>
<evidence type="ECO:0008006" key="3">
    <source>
        <dbReference type="Google" id="ProtNLM"/>
    </source>
</evidence>
<keyword evidence="2" id="KW-1185">Reference proteome</keyword>
<evidence type="ECO:0000313" key="2">
    <source>
        <dbReference type="Proteomes" id="UP000480178"/>
    </source>
</evidence>
<proteinExistence type="predicted"/>
<sequence length="137" mass="15715">MKNIPLFLYSLLLIICLPLLALKCENVDPASKEELLSKEWKVSQVLITNIPDQSMDYSGYRRRFDAGGNYTFTNVPGTILTGTWEFDSNKQNLILDKNTSKPQTVRVVVLDANNLELEFIVVNYKMDQHLVVYKMVL</sequence>
<evidence type="ECO:0000313" key="1">
    <source>
        <dbReference type="EMBL" id="QHT68349.1"/>
    </source>
</evidence>
<dbReference type="RefSeq" id="WP_162444363.1">
    <property type="nucleotide sequence ID" value="NZ_CP048222.1"/>
</dbReference>
<reference evidence="1 2" key="1">
    <citation type="submission" date="2020-01" db="EMBL/GenBank/DDBJ databases">
        <authorList>
            <person name="Kim M.K."/>
        </authorList>
    </citation>
    <scope>NUCLEOTIDE SEQUENCE [LARGE SCALE GENOMIC DNA]</scope>
    <source>
        <strain evidence="1 2">172606-1</strain>
    </source>
</reference>
<gene>
    <name evidence="1" type="ORF">GXP67_17725</name>
</gene>
<name>A0A6C0GK61_9BACT</name>
<dbReference type="Proteomes" id="UP000480178">
    <property type="component" value="Chromosome"/>
</dbReference>
<organism evidence="1 2">
    <name type="scientific">Rhodocytophaga rosea</name>
    <dbReference type="NCBI Taxonomy" id="2704465"/>
    <lineage>
        <taxon>Bacteria</taxon>
        <taxon>Pseudomonadati</taxon>
        <taxon>Bacteroidota</taxon>
        <taxon>Cytophagia</taxon>
        <taxon>Cytophagales</taxon>
        <taxon>Rhodocytophagaceae</taxon>
        <taxon>Rhodocytophaga</taxon>
    </lineage>
</organism>
<dbReference type="KEGG" id="rhoz:GXP67_17725"/>
<dbReference type="AlphaFoldDB" id="A0A6C0GK61"/>
<protein>
    <recommendedName>
        <fullName evidence="3">Lipocalin-like domain-containing protein</fullName>
    </recommendedName>
</protein>
<dbReference type="EMBL" id="CP048222">
    <property type="protein sequence ID" value="QHT68349.1"/>
    <property type="molecule type" value="Genomic_DNA"/>
</dbReference>